<evidence type="ECO:0000313" key="3">
    <source>
        <dbReference type="Proteomes" id="UP000033035"/>
    </source>
</evidence>
<organism evidence="2 3">
    <name type="scientific">Parabacteroides gordonii MS-1 = DSM 23371</name>
    <dbReference type="NCBI Taxonomy" id="1203610"/>
    <lineage>
        <taxon>Bacteria</taxon>
        <taxon>Pseudomonadati</taxon>
        <taxon>Bacteroidota</taxon>
        <taxon>Bacteroidia</taxon>
        <taxon>Bacteroidales</taxon>
        <taxon>Tannerellaceae</taxon>
        <taxon>Parabacteroides</taxon>
    </lineage>
</organism>
<keyword evidence="3" id="KW-1185">Reference proteome</keyword>
<accession>A0A0F5JCD8</accession>
<dbReference type="InterPro" id="IPR001279">
    <property type="entry name" value="Metallo-B-lactamas"/>
</dbReference>
<dbReference type="Proteomes" id="UP000033035">
    <property type="component" value="Unassembled WGS sequence"/>
</dbReference>
<comment type="caution">
    <text evidence="2">The sequence shown here is derived from an EMBL/GenBank/DDBJ whole genome shotgun (WGS) entry which is preliminary data.</text>
</comment>
<dbReference type="Gene3D" id="3.60.15.10">
    <property type="entry name" value="Ribonuclease Z/Hydroxyacylglutathione hydrolase-like"/>
    <property type="match status" value="1"/>
</dbReference>
<feature type="domain" description="Metallo-beta-lactamase" evidence="1">
    <location>
        <begin position="7"/>
        <end position="179"/>
    </location>
</feature>
<dbReference type="SMART" id="SM00849">
    <property type="entry name" value="Lactamase_B"/>
    <property type="match status" value="1"/>
</dbReference>
<proteinExistence type="predicted"/>
<sequence>MRLTYIYHSGFAIEAEGYAILIDYFQDTGKTPDTGFVHDELLHRPGTLYILSSHFHPDHFNPEILEWKKIKKDIKYIFSKDILKRRRAKPEDALYLKKGDVFEDENIRIQAFGSTDVGISFLIDCDGKKLFHAGDLNNWHWKDESTPAEVAKAEGDYLHELNTLAETTNHLHLAMFPVDPRIGTDFMRGAQQFVDRIKTDVLVPMHFWERPAEVMAFGPYAESKGCRYILLSVPGEGTDF</sequence>
<dbReference type="HOGENOM" id="CLU_061731_0_0_10"/>
<dbReference type="RefSeq" id="WP_028729547.1">
    <property type="nucleotide sequence ID" value="NZ_KE386764.1"/>
</dbReference>
<protein>
    <recommendedName>
        <fullName evidence="1">Metallo-beta-lactamase domain-containing protein</fullName>
    </recommendedName>
</protein>
<reference evidence="2 3" key="1">
    <citation type="submission" date="2013-04" db="EMBL/GenBank/DDBJ databases">
        <title>The Genome Sequence of Parabacteroides gordonii DSM 23371.</title>
        <authorList>
            <consortium name="The Broad Institute Genomics Platform"/>
            <person name="Earl A."/>
            <person name="Ward D."/>
            <person name="Feldgarden M."/>
            <person name="Gevers D."/>
            <person name="Martens E."/>
            <person name="Sakamoto M."/>
            <person name="Benno Y."/>
            <person name="Suzuki N."/>
            <person name="Matsunaga N."/>
            <person name="Koshihara K."/>
            <person name="Seki M."/>
            <person name="Komiya H."/>
            <person name="Walker B."/>
            <person name="Young S."/>
            <person name="Zeng Q."/>
            <person name="Gargeya S."/>
            <person name="Fitzgerald M."/>
            <person name="Haas B."/>
            <person name="Abouelleil A."/>
            <person name="Allen A.W."/>
            <person name="Alvarado L."/>
            <person name="Arachchi H.M."/>
            <person name="Berlin A.M."/>
            <person name="Chapman S.B."/>
            <person name="Gainer-Dewar J."/>
            <person name="Goldberg J."/>
            <person name="Griggs A."/>
            <person name="Gujja S."/>
            <person name="Hansen M."/>
            <person name="Howarth C."/>
            <person name="Imamovic A."/>
            <person name="Ireland A."/>
            <person name="Larimer J."/>
            <person name="McCowan C."/>
            <person name="Murphy C."/>
            <person name="Pearson M."/>
            <person name="Poon T.W."/>
            <person name="Priest M."/>
            <person name="Roberts A."/>
            <person name="Saif S."/>
            <person name="Shea T."/>
            <person name="Sisk P."/>
            <person name="Sykes S."/>
            <person name="Wortman J."/>
            <person name="Nusbaum C."/>
            <person name="Birren B."/>
        </authorList>
    </citation>
    <scope>NUCLEOTIDE SEQUENCE [LARGE SCALE GENOMIC DNA]</scope>
    <source>
        <strain evidence="2 3">MS-1</strain>
    </source>
</reference>
<name>A0A0F5JCD8_9BACT</name>
<dbReference type="EMBL" id="AQHW01000015">
    <property type="protein sequence ID" value="KKB55403.1"/>
    <property type="molecule type" value="Genomic_DNA"/>
</dbReference>
<dbReference type="PANTHER" id="PTHR42967:SF1">
    <property type="entry name" value="MBL FOLD METALLO-HYDROLASE"/>
    <property type="match status" value="1"/>
</dbReference>
<dbReference type="SUPFAM" id="SSF56281">
    <property type="entry name" value="Metallo-hydrolase/oxidoreductase"/>
    <property type="match status" value="1"/>
</dbReference>
<dbReference type="PATRIC" id="fig|1203610.3.peg.2939"/>
<evidence type="ECO:0000313" key="2">
    <source>
        <dbReference type="EMBL" id="KKB55403.1"/>
    </source>
</evidence>
<dbReference type="Pfam" id="PF13483">
    <property type="entry name" value="Lactamase_B_3"/>
    <property type="match status" value="1"/>
</dbReference>
<dbReference type="AlphaFoldDB" id="A0A0F5JCD8"/>
<dbReference type="PANTHER" id="PTHR42967">
    <property type="entry name" value="METAL DEPENDENT HYDROLASE"/>
    <property type="match status" value="1"/>
</dbReference>
<gene>
    <name evidence="2" type="ORF">HMPREF1536_02872</name>
</gene>
<dbReference type="STRING" id="1203610.HMPREF1536_02872"/>
<evidence type="ECO:0000259" key="1">
    <source>
        <dbReference type="SMART" id="SM00849"/>
    </source>
</evidence>
<dbReference type="InterPro" id="IPR036866">
    <property type="entry name" value="RibonucZ/Hydroxyglut_hydro"/>
</dbReference>